<keyword evidence="1" id="KW-0175">Coiled coil</keyword>
<protein>
    <submittedName>
        <fullName evidence="3">Uncharacterized protein</fullName>
    </submittedName>
</protein>
<organism evidence="3 4">
    <name type="scientific">Phialocephala subalpina</name>
    <dbReference type="NCBI Taxonomy" id="576137"/>
    <lineage>
        <taxon>Eukaryota</taxon>
        <taxon>Fungi</taxon>
        <taxon>Dikarya</taxon>
        <taxon>Ascomycota</taxon>
        <taxon>Pezizomycotina</taxon>
        <taxon>Leotiomycetes</taxon>
        <taxon>Helotiales</taxon>
        <taxon>Mollisiaceae</taxon>
        <taxon>Phialocephala</taxon>
        <taxon>Phialocephala fortinii species complex</taxon>
    </lineage>
</organism>
<name>A0A1L7WEP1_9HELO</name>
<keyword evidence="4" id="KW-1185">Reference proteome</keyword>
<dbReference type="AlphaFoldDB" id="A0A1L7WEP1"/>
<gene>
    <name evidence="3" type="ORF">PAC_01128</name>
</gene>
<dbReference type="Proteomes" id="UP000184330">
    <property type="component" value="Unassembled WGS sequence"/>
</dbReference>
<dbReference type="EMBL" id="FJOG01000001">
    <property type="protein sequence ID" value="CZR51253.1"/>
    <property type="molecule type" value="Genomic_DNA"/>
</dbReference>
<feature type="coiled-coil region" evidence="1">
    <location>
        <begin position="178"/>
        <end position="212"/>
    </location>
</feature>
<evidence type="ECO:0000256" key="1">
    <source>
        <dbReference type="SAM" id="Coils"/>
    </source>
</evidence>
<feature type="compositionally biased region" description="Basic and acidic residues" evidence="2">
    <location>
        <begin position="245"/>
        <end position="268"/>
    </location>
</feature>
<accession>A0A1L7WEP1</accession>
<feature type="compositionally biased region" description="Polar residues" evidence="2">
    <location>
        <begin position="1"/>
        <end position="14"/>
    </location>
</feature>
<feature type="region of interest" description="Disordered" evidence="2">
    <location>
        <begin position="237"/>
        <end position="286"/>
    </location>
</feature>
<proteinExistence type="predicted"/>
<reference evidence="3 4" key="1">
    <citation type="submission" date="2016-03" db="EMBL/GenBank/DDBJ databases">
        <authorList>
            <person name="Ploux O."/>
        </authorList>
    </citation>
    <scope>NUCLEOTIDE SEQUENCE [LARGE SCALE GENOMIC DNA]</scope>
    <source>
        <strain evidence="3 4">UAMH 11012</strain>
    </source>
</reference>
<feature type="coiled-coil region" evidence="1">
    <location>
        <begin position="64"/>
        <end position="100"/>
    </location>
</feature>
<evidence type="ECO:0000313" key="4">
    <source>
        <dbReference type="Proteomes" id="UP000184330"/>
    </source>
</evidence>
<evidence type="ECO:0000256" key="2">
    <source>
        <dbReference type="SAM" id="MobiDB-lite"/>
    </source>
</evidence>
<feature type="region of interest" description="Disordered" evidence="2">
    <location>
        <begin position="1"/>
        <end position="20"/>
    </location>
</feature>
<evidence type="ECO:0000313" key="3">
    <source>
        <dbReference type="EMBL" id="CZR51253.1"/>
    </source>
</evidence>
<sequence>MADTNGSRSTNQESEGTREEIERACQNFLQLLHPKTFSTIEILVNLAAETRLLTEQANHSSTKLELAKEKKDRQTLELKLQEVQRQLQLEEEAHADTEATRAKLAGQLQREVKAHAITEEAKAKLAGQLQQEAKAHVNTEAVRAKLAGQLQLKEEAHTNTEAARAKLAGQLQLKEEAHADTQAAKAELARQLQLKENERVRLENELMEVKGMNGQADADGELTAKINSLLKGDGRFLDGYPQESEAGKTELDENHFLSRDGTVIEKRQNANSQKSKGKGKSGSGPR</sequence>